<dbReference type="InterPro" id="IPR051615">
    <property type="entry name" value="Transcr_Regulatory_Elem"/>
</dbReference>
<dbReference type="InParanoid" id="A0A507AYJ2"/>
<keyword evidence="3" id="KW-0805">Transcription regulation</keyword>
<keyword evidence="1" id="KW-0479">Metal-binding</keyword>
<evidence type="ECO:0000313" key="10">
    <source>
        <dbReference type="Proteomes" id="UP000319257"/>
    </source>
</evidence>
<dbReference type="RefSeq" id="XP_030991800.1">
    <property type="nucleotide sequence ID" value="XM_031135348.1"/>
</dbReference>
<keyword evidence="6" id="KW-0539">Nucleus</keyword>
<protein>
    <recommendedName>
        <fullName evidence="8">Xylanolytic transcriptional activator regulatory domain-containing protein</fullName>
    </recommendedName>
</protein>
<reference evidence="9 10" key="1">
    <citation type="submission" date="2019-06" db="EMBL/GenBank/DDBJ databases">
        <title>Draft genome sequence of the filamentous fungus Phialemoniopsis curvata isolated from diesel fuel.</title>
        <authorList>
            <person name="Varaljay V.A."/>
            <person name="Lyon W.J."/>
            <person name="Crouch A.L."/>
            <person name="Drake C.E."/>
            <person name="Hollomon J.M."/>
            <person name="Nadeau L.J."/>
            <person name="Nunn H.S."/>
            <person name="Stevenson B.S."/>
            <person name="Bojanowski C.L."/>
            <person name="Crookes-Goodson W.J."/>
        </authorList>
    </citation>
    <scope>NUCLEOTIDE SEQUENCE [LARGE SCALE GENOMIC DNA]</scope>
    <source>
        <strain evidence="9 10">D216</strain>
    </source>
</reference>
<evidence type="ECO:0000259" key="8">
    <source>
        <dbReference type="SMART" id="SM00906"/>
    </source>
</evidence>
<proteinExistence type="predicted"/>
<dbReference type="PANTHER" id="PTHR31313">
    <property type="entry name" value="TY1 ENHANCER ACTIVATOR"/>
    <property type="match status" value="1"/>
</dbReference>
<dbReference type="CDD" id="cd12148">
    <property type="entry name" value="fungal_TF_MHR"/>
    <property type="match status" value="1"/>
</dbReference>
<gene>
    <name evidence="9" type="ORF">E0L32_001286</name>
</gene>
<dbReference type="GeneID" id="41968733"/>
<dbReference type="Pfam" id="PF04082">
    <property type="entry name" value="Fungal_trans"/>
    <property type="match status" value="1"/>
</dbReference>
<dbReference type="GO" id="GO:0006351">
    <property type="term" value="P:DNA-templated transcription"/>
    <property type="evidence" value="ECO:0007669"/>
    <property type="project" value="InterPro"/>
</dbReference>
<dbReference type="GO" id="GO:0008270">
    <property type="term" value="F:zinc ion binding"/>
    <property type="evidence" value="ECO:0007669"/>
    <property type="project" value="InterPro"/>
</dbReference>
<dbReference type="SMART" id="SM00906">
    <property type="entry name" value="Fungal_trans"/>
    <property type="match status" value="1"/>
</dbReference>
<keyword evidence="5" id="KW-0804">Transcription</keyword>
<dbReference type="Proteomes" id="UP000319257">
    <property type="component" value="Unassembled WGS sequence"/>
</dbReference>
<feature type="compositionally biased region" description="Basic and acidic residues" evidence="7">
    <location>
        <begin position="12"/>
        <end position="29"/>
    </location>
</feature>
<keyword evidence="4" id="KW-0238">DNA-binding</keyword>
<evidence type="ECO:0000256" key="7">
    <source>
        <dbReference type="SAM" id="MobiDB-lite"/>
    </source>
</evidence>
<evidence type="ECO:0000256" key="3">
    <source>
        <dbReference type="ARBA" id="ARBA00023015"/>
    </source>
</evidence>
<dbReference type="InterPro" id="IPR007219">
    <property type="entry name" value="XnlR_reg_dom"/>
</dbReference>
<dbReference type="AlphaFoldDB" id="A0A507AYJ2"/>
<feature type="region of interest" description="Disordered" evidence="7">
    <location>
        <begin position="756"/>
        <end position="776"/>
    </location>
</feature>
<feature type="region of interest" description="Disordered" evidence="7">
    <location>
        <begin position="93"/>
        <end position="138"/>
    </location>
</feature>
<evidence type="ECO:0000256" key="2">
    <source>
        <dbReference type="ARBA" id="ARBA00022833"/>
    </source>
</evidence>
<evidence type="ECO:0000256" key="1">
    <source>
        <dbReference type="ARBA" id="ARBA00022723"/>
    </source>
</evidence>
<dbReference type="EMBL" id="SKBQ01000005">
    <property type="protein sequence ID" value="TPX10089.1"/>
    <property type="molecule type" value="Genomic_DNA"/>
</dbReference>
<organism evidence="9 10">
    <name type="scientific">Thyridium curvatum</name>
    <dbReference type="NCBI Taxonomy" id="1093900"/>
    <lineage>
        <taxon>Eukaryota</taxon>
        <taxon>Fungi</taxon>
        <taxon>Dikarya</taxon>
        <taxon>Ascomycota</taxon>
        <taxon>Pezizomycotina</taxon>
        <taxon>Sordariomycetes</taxon>
        <taxon>Sordariomycetidae</taxon>
        <taxon>Thyridiales</taxon>
        <taxon>Thyridiaceae</taxon>
        <taxon>Thyridium</taxon>
    </lineage>
</organism>
<dbReference type="PANTHER" id="PTHR31313:SF85">
    <property type="entry name" value="ZN(II)2CYS6 TRANSCRIPTION FACTOR (EUROFUNG)"/>
    <property type="match status" value="1"/>
</dbReference>
<comment type="caution">
    <text evidence="9">The sequence shown here is derived from an EMBL/GenBank/DDBJ whole genome shotgun (WGS) entry which is preliminary data.</text>
</comment>
<feature type="domain" description="Xylanolytic transcriptional activator regulatory" evidence="8">
    <location>
        <begin position="340"/>
        <end position="415"/>
    </location>
</feature>
<name>A0A507AYJ2_9PEZI</name>
<dbReference type="OrthoDB" id="9997739at2759"/>
<keyword evidence="10" id="KW-1185">Reference proteome</keyword>
<evidence type="ECO:0000256" key="4">
    <source>
        <dbReference type="ARBA" id="ARBA00023125"/>
    </source>
</evidence>
<keyword evidence="2" id="KW-0862">Zinc</keyword>
<accession>A0A507AYJ2</accession>
<evidence type="ECO:0000313" key="9">
    <source>
        <dbReference type="EMBL" id="TPX10089.1"/>
    </source>
</evidence>
<feature type="region of interest" description="Disordered" evidence="7">
    <location>
        <begin position="1"/>
        <end position="30"/>
    </location>
</feature>
<dbReference type="Gene3D" id="3.30.710.10">
    <property type="entry name" value="Potassium Channel Kv1.1, Chain A"/>
    <property type="match status" value="1"/>
</dbReference>
<evidence type="ECO:0000256" key="5">
    <source>
        <dbReference type="ARBA" id="ARBA00023163"/>
    </source>
</evidence>
<dbReference type="GO" id="GO:0003677">
    <property type="term" value="F:DNA binding"/>
    <property type="evidence" value="ECO:0007669"/>
    <property type="project" value="UniProtKB-KW"/>
</dbReference>
<dbReference type="InterPro" id="IPR011333">
    <property type="entry name" value="SKP1/BTB/POZ_sf"/>
</dbReference>
<dbReference type="STRING" id="1093900.A0A507AYJ2"/>
<sequence length="920" mass="102310">MENSEPGARSGRRLDKTGLRSRGTREQSTRKARGVACSNCRARKVSILSLSADCVRNAAILLTQKRYDETPPMSQVTAMARRLEEAERTIAELRQSGAAPSGSADRQHRKDSEAMPPPPPRTGALGIPPGNDSVLPPSHVGLSTTGSSMHAPRHVFRSNRTAESGDTELSVDAHGKILYYGPTSAVHDPPVPEPADTSDSSALSARAEVRSSLAAHAKEAATWEDFALRSASTSTGIPLQLMARLLHMHWTWISPMFMWVYRPAFIRDMTMGGPYYSELLLTIMCGHAAKYHDKHYAEPLITRAKSLLGAAIQQPSSIPTVQALLQLSARSIAHGTISQAWIYSGIAFRMASDLGLQHGGENIKGLKPVDLEIRRRLYWSCYFWDKATSLYTGRLPAVTEIDESTLDLLDDYSDSEPWCPNYGSLSLTRPIHGQYPSMNGYSVSGFVNSCRLAIIINDIIVQLYSRRSRLITEEALGDIESRLLLWREQSPVHLKYEPDNLPPISPPPHIISQNILYFTTTILAHRPFWSSPTHYQTCIDAASSIEKLVLLLESTFGLENITYLMGYCIYTGASAVLEEAKSGQGMEHPTLKTFLRALNTGKGNCPCLERSLHIIIKGLSRPPQPSTVHEAPVPEVAAAAMTLDYQSIMASRLFRFVVGPEKKEYTMHSAAVSKLSRSLDRLINGEMREAREGCVTWGEMDEQTFLRFCQYAYKGDYISPLPVRVATDPPAPVPKKDESLAANPFGGTPRPNNTAFTGFPNKNAWDTPTPPKKSKSEEMWDTYTCRRFLDARTAGSAYTARGETHDWTEVLLCHARLVVFADYHGITALEKLAMHKLHWTLKDTFCVCPQRIGDLVALTKYVYEETGRQGGKRYGLRDLVVEYLVCKVEVLMKSAAFKELIKEYGEFAQDLAVYMVKRLD</sequence>
<evidence type="ECO:0000256" key="6">
    <source>
        <dbReference type="ARBA" id="ARBA00023242"/>
    </source>
</evidence>